<reference evidence="4" key="1">
    <citation type="journal article" date="2019" name="Int. J. Syst. Evol. Microbiol.">
        <title>The Global Catalogue of Microorganisms (GCM) 10K type strain sequencing project: providing services to taxonomists for standard genome sequencing and annotation.</title>
        <authorList>
            <consortium name="The Broad Institute Genomics Platform"/>
            <consortium name="The Broad Institute Genome Sequencing Center for Infectious Disease"/>
            <person name="Wu L."/>
            <person name="Ma J."/>
        </authorList>
    </citation>
    <scope>NUCLEOTIDE SEQUENCE [LARGE SCALE GENOMIC DNA]</scope>
    <source>
        <strain evidence="4">CGMCC 1.12922</strain>
    </source>
</reference>
<keyword evidence="4" id="KW-1185">Reference proteome</keyword>
<dbReference type="Proteomes" id="UP000617355">
    <property type="component" value="Unassembled WGS sequence"/>
</dbReference>
<protein>
    <recommendedName>
        <fullName evidence="5">DUF4157 domain-containing protein</fullName>
    </recommendedName>
</protein>
<comment type="caution">
    <text evidence="3">The sequence shown here is derived from an EMBL/GenBank/DDBJ whole genome shotgun (WGS) entry which is preliminary data.</text>
</comment>
<dbReference type="EMBL" id="BMGI01000001">
    <property type="protein sequence ID" value="GGD27164.1"/>
    <property type="molecule type" value="Genomic_DNA"/>
</dbReference>
<feature type="region of interest" description="Disordered" evidence="1">
    <location>
        <begin position="55"/>
        <end position="76"/>
    </location>
</feature>
<dbReference type="PROSITE" id="PS51257">
    <property type="entry name" value="PROKAR_LIPOPROTEIN"/>
    <property type="match status" value="1"/>
</dbReference>
<sequence>MPSLARLAVLATLALLAACARPLTPNETVAAKALFGDTLDAEAVKVRAGVGLLPLPREPQPDPDAEAPAAVTPPPGLCERKQSTRRVWRWPAAFVLQNDVFFSYDYYPHDAFRGFPRSVPYPASVIMAHELVHVWQWQNRAHTGYSPTRAAGETVANVDPYWFTANPEAEFFRLGYEQQGAMVQDFVCYAMFDSQSPRLGELAEVLRPVLPVDDFLALLPRR</sequence>
<keyword evidence="2" id="KW-0732">Signal</keyword>
<evidence type="ECO:0008006" key="5">
    <source>
        <dbReference type="Google" id="ProtNLM"/>
    </source>
</evidence>
<gene>
    <name evidence="3" type="ORF">GCM10011358_09380</name>
</gene>
<evidence type="ECO:0000256" key="1">
    <source>
        <dbReference type="SAM" id="MobiDB-lite"/>
    </source>
</evidence>
<evidence type="ECO:0000313" key="4">
    <source>
        <dbReference type="Proteomes" id="UP000617355"/>
    </source>
</evidence>
<feature type="signal peptide" evidence="2">
    <location>
        <begin position="1"/>
        <end position="20"/>
    </location>
</feature>
<evidence type="ECO:0000256" key="2">
    <source>
        <dbReference type="SAM" id="SignalP"/>
    </source>
</evidence>
<proteinExistence type="predicted"/>
<accession>A0ABQ1QGP7</accession>
<organism evidence="3 4">
    <name type="scientific">Sinisalibacter lacisalsi</name>
    <dbReference type="NCBI Taxonomy" id="1526570"/>
    <lineage>
        <taxon>Bacteria</taxon>
        <taxon>Pseudomonadati</taxon>
        <taxon>Pseudomonadota</taxon>
        <taxon>Alphaproteobacteria</taxon>
        <taxon>Rhodobacterales</taxon>
        <taxon>Roseobacteraceae</taxon>
        <taxon>Sinisalibacter</taxon>
    </lineage>
</organism>
<name>A0ABQ1QGP7_9RHOB</name>
<feature type="chain" id="PRO_5046656602" description="DUF4157 domain-containing protein" evidence="2">
    <location>
        <begin position="21"/>
        <end position="222"/>
    </location>
</feature>
<evidence type="ECO:0000313" key="3">
    <source>
        <dbReference type="EMBL" id="GGD27164.1"/>
    </source>
</evidence>